<organism evidence="2 3">
    <name type="scientific">Nitrosomonas eutropha</name>
    <dbReference type="NCBI Taxonomy" id="916"/>
    <lineage>
        <taxon>Bacteria</taxon>
        <taxon>Pseudomonadati</taxon>
        <taxon>Pseudomonadota</taxon>
        <taxon>Betaproteobacteria</taxon>
        <taxon>Nitrosomonadales</taxon>
        <taxon>Nitrosomonadaceae</taxon>
        <taxon>Nitrosomonas</taxon>
    </lineage>
</organism>
<proteinExistence type="predicted"/>
<accession>A0ABX5M520</accession>
<reference evidence="2 3" key="1">
    <citation type="submission" date="2018-04" db="EMBL/GenBank/DDBJ databases">
        <title>Active sludge and wastewater microbial communities from Klosterneuburg, Austria.</title>
        <authorList>
            <person name="Wagner M."/>
        </authorList>
    </citation>
    <scope>NUCLEOTIDE SEQUENCE [LARGE SCALE GENOMIC DNA]</scope>
    <source>
        <strain evidence="2 3">Nm 57</strain>
    </source>
</reference>
<keyword evidence="3" id="KW-1185">Reference proteome</keyword>
<gene>
    <name evidence="2" type="ORF">C8R14_12514</name>
</gene>
<name>A0ABX5M520_9PROT</name>
<feature type="coiled-coil region" evidence="1">
    <location>
        <begin position="4"/>
        <end position="115"/>
    </location>
</feature>
<dbReference type="EMBL" id="QICQ01000025">
    <property type="protein sequence ID" value="PXV79079.1"/>
    <property type="molecule type" value="Genomic_DNA"/>
</dbReference>
<dbReference type="RefSeq" id="WP_011630688.1">
    <property type="nucleotide sequence ID" value="NZ_QICQ01000025.1"/>
</dbReference>
<comment type="caution">
    <text evidence="2">The sequence shown here is derived from an EMBL/GenBank/DDBJ whole genome shotgun (WGS) entry which is preliminary data.</text>
</comment>
<evidence type="ECO:0000313" key="2">
    <source>
        <dbReference type="EMBL" id="PXV79079.1"/>
    </source>
</evidence>
<protein>
    <submittedName>
        <fullName evidence="2">Uncharacterized protein</fullName>
    </submittedName>
</protein>
<dbReference type="Proteomes" id="UP000247780">
    <property type="component" value="Unassembled WGS sequence"/>
</dbReference>
<sequence length="144" mass="15831">MTRAERAETKADEVECRAGDLRAELDRAHQDADQARVAYQEQQKTSDKYLAELEKARDAAAEVVAKNRQLDADLAGAVACQEGIGRELEAGRAELLEAKQQASALREEVARLNGATATYKEMLERFEVAAKAATRARKQPKTEG</sequence>
<keyword evidence="1" id="KW-0175">Coiled coil</keyword>
<evidence type="ECO:0000313" key="3">
    <source>
        <dbReference type="Proteomes" id="UP000247780"/>
    </source>
</evidence>
<evidence type="ECO:0000256" key="1">
    <source>
        <dbReference type="SAM" id="Coils"/>
    </source>
</evidence>